<feature type="domain" description="DNA helicase Pif1-like 2B" evidence="9">
    <location>
        <begin position="7"/>
        <end position="36"/>
    </location>
</feature>
<protein>
    <recommendedName>
        <fullName evidence="9">DNA helicase Pif1-like 2B domain-containing protein</fullName>
    </recommendedName>
</protein>
<keyword evidence="11" id="KW-1185">Reference proteome</keyword>
<dbReference type="PANTHER" id="PTHR47642:SF5">
    <property type="entry name" value="ATP-DEPENDENT DNA HELICASE"/>
    <property type="match status" value="1"/>
</dbReference>
<evidence type="ECO:0000313" key="11">
    <source>
        <dbReference type="Proteomes" id="UP000307440"/>
    </source>
</evidence>
<keyword evidence="1" id="KW-0547">Nucleotide-binding</keyword>
<dbReference type="InterPro" id="IPR027417">
    <property type="entry name" value="P-loop_NTPase"/>
</dbReference>
<accession>A0A5C3LD77</accession>
<evidence type="ECO:0000313" key="10">
    <source>
        <dbReference type="EMBL" id="TFK30738.1"/>
    </source>
</evidence>
<dbReference type="STRING" id="230819.A0A5C3LD77"/>
<evidence type="ECO:0000256" key="6">
    <source>
        <dbReference type="ARBA" id="ARBA00023125"/>
    </source>
</evidence>
<evidence type="ECO:0000256" key="2">
    <source>
        <dbReference type="ARBA" id="ARBA00022763"/>
    </source>
</evidence>
<keyword evidence="5" id="KW-0067">ATP-binding</keyword>
<sequence length="177" mass="19903">MAQESVAYKVGAQVMLIQNVKQGSLVNGSTGVVTGFMTIREAAEKHISIAELKERHQEDDEHGSKDKHFKMRTQEDIVRDVEANLMPQRQSLRKVNDNVFDHKQQWPLVTFTNGLMLLCAPLAFTAQGFVGNLEAERLQVPLILAWALSIHKSQGQTLERVKVDLGEVFENGQGERH</sequence>
<dbReference type="Pfam" id="PF21530">
    <property type="entry name" value="Pif1_2B_dom"/>
    <property type="match status" value="1"/>
</dbReference>
<evidence type="ECO:0000256" key="1">
    <source>
        <dbReference type="ARBA" id="ARBA00022741"/>
    </source>
</evidence>
<dbReference type="SUPFAM" id="SSF52540">
    <property type="entry name" value="P-loop containing nucleoside triphosphate hydrolases"/>
    <property type="match status" value="1"/>
</dbReference>
<evidence type="ECO:0000256" key="8">
    <source>
        <dbReference type="ARBA" id="ARBA00023235"/>
    </source>
</evidence>
<gene>
    <name evidence="10" type="ORF">FA15DRAFT_662774</name>
</gene>
<keyword evidence="8" id="KW-0413">Isomerase</keyword>
<dbReference type="EMBL" id="ML210146">
    <property type="protein sequence ID" value="TFK30738.1"/>
    <property type="molecule type" value="Genomic_DNA"/>
</dbReference>
<proteinExistence type="predicted"/>
<dbReference type="InterPro" id="IPR049163">
    <property type="entry name" value="Pif1-like_2B_dom"/>
</dbReference>
<keyword evidence="4" id="KW-0347">Helicase</keyword>
<dbReference type="Proteomes" id="UP000307440">
    <property type="component" value="Unassembled WGS sequence"/>
</dbReference>
<evidence type="ECO:0000259" key="9">
    <source>
        <dbReference type="Pfam" id="PF21530"/>
    </source>
</evidence>
<reference evidence="10 11" key="1">
    <citation type="journal article" date="2019" name="Nat. Ecol. Evol.">
        <title>Megaphylogeny resolves global patterns of mushroom evolution.</title>
        <authorList>
            <person name="Varga T."/>
            <person name="Krizsan K."/>
            <person name="Foldi C."/>
            <person name="Dima B."/>
            <person name="Sanchez-Garcia M."/>
            <person name="Sanchez-Ramirez S."/>
            <person name="Szollosi G.J."/>
            <person name="Szarkandi J.G."/>
            <person name="Papp V."/>
            <person name="Albert L."/>
            <person name="Andreopoulos W."/>
            <person name="Angelini C."/>
            <person name="Antonin V."/>
            <person name="Barry K.W."/>
            <person name="Bougher N.L."/>
            <person name="Buchanan P."/>
            <person name="Buyck B."/>
            <person name="Bense V."/>
            <person name="Catcheside P."/>
            <person name="Chovatia M."/>
            <person name="Cooper J."/>
            <person name="Damon W."/>
            <person name="Desjardin D."/>
            <person name="Finy P."/>
            <person name="Geml J."/>
            <person name="Haridas S."/>
            <person name="Hughes K."/>
            <person name="Justo A."/>
            <person name="Karasinski D."/>
            <person name="Kautmanova I."/>
            <person name="Kiss B."/>
            <person name="Kocsube S."/>
            <person name="Kotiranta H."/>
            <person name="LaButti K.M."/>
            <person name="Lechner B.E."/>
            <person name="Liimatainen K."/>
            <person name="Lipzen A."/>
            <person name="Lukacs Z."/>
            <person name="Mihaltcheva S."/>
            <person name="Morgado L.N."/>
            <person name="Niskanen T."/>
            <person name="Noordeloos M.E."/>
            <person name="Ohm R.A."/>
            <person name="Ortiz-Santana B."/>
            <person name="Ovrebo C."/>
            <person name="Racz N."/>
            <person name="Riley R."/>
            <person name="Savchenko A."/>
            <person name="Shiryaev A."/>
            <person name="Soop K."/>
            <person name="Spirin V."/>
            <person name="Szebenyi C."/>
            <person name="Tomsovsky M."/>
            <person name="Tulloss R.E."/>
            <person name="Uehling J."/>
            <person name="Grigoriev I.V."/>
            <person name="Vagvolgyi C."/>
            <person name="Papp T."/>
            <person name="Martin F.M."/>
            <person name="Miettinen O."/>
            <person name="Hibbett D.S."/>
            <person name="Nagy L.G."/>
        </authorList>
    </citation>
    <scope>NUCLEOTIDE SEQUENCE [LARGE SCALE GENOMIC DNA]</scope>
    <source>
        <strain evidence="10 11">CBS 121175</strain>
    </source>
</reference>
<keyword evidence="7" id="KW-0234">DNA repair</keyword>
<name>A0A5C3LD77_COPMA</name>
<dbReference type="PANTHER" id="PTHR47642">
    <property type="entry name" value="ATP-DEPENDENT DNA HELICASE"/>
    <property type="match status" value="1"/>
</dbReference>
<dbReference type="OrthoDB" id="432234at2759"/>
<keyword evidence="6" id="KW-0238">DNA-binding</keyword>
<dbReference type="InterPro" id="IPR051055">
    <property type="entry name" value="PIF1_helicase"/>
</dbReference>
<organism evidence="10 11">
    <name type="scientific">Coprinopsis marcescibilis</name>
    <name type="common">Agaric fungus</name>
    <name type="synonym">Psathyrella marcescibilis</name>
    <dbReference type="NCBI Taxonomy" id="230819"/>
    <lineage>
        <taxon>Eukaryota</taxon>
        <taxon>Fungi</taxon>
        <taxon>Dikarya</taxon>
        <taxon>Basidiomycota</taxon>
        <taxon>Agaricomycotina</taxon>
        <taxon>Agaricomycetes</taxon>
        <taxon>Agaricomycetidae</taxon>
        <taxon>Agaricales</taxon>
        <taxon>Agaricineae</taxon>
        <taxon>Psathyrellaceae</taxon>
        <taxon>Coprinopsis</taxon>
    </lineage>
</organism>
<evidence type="ECO:0000256" key="3">
    <source>
        <dbReference type="ARBA" id="ARBA00022801"/>
    </source>
</evidence>
<keyword evidence="3" id="KW-0378">Hydrolase</keyword>
<evidence type="ECO:0000256" key="5">
    <source>
        <dbReference type="ARBA" id="ARBA00022840"/>
    </source>
</evidence>
<dbReference type="AlphaFoldDB" id="A0A5C3LD77"/>
<evidence type="ECO:0000256" key="4">
    <source>
        <dbReference type="ARBA" id="ARBA00022806"/>
    </source>
</evidence>
<evidence type="ECO:0000256" key="7">
    <source>
        <dbReference type="ARBA" id="ARBA00023204"/>
    </source>
</evidence>
<keyword evidence="2" id="KW-0227">DNA damage</keyword>
<dbReference type="CDD" id="cd18809">
    <property type="entry name" value="SF1_C_RecD"/>
    <property type="match status" value="1"/>
</dbReference>